<dbReference type="CDD" id="cd00851">
    <property type="entry name" value="MTH1175"/>
    <property type="match status" value="1"/>
</dbReference>
<evidence type="ECO:0000313" key="5">
    <source>
        <dbReference type="Proteomes" id="UP000268059"/>
    </source>
</evidence>
<reference evidence="4 5" key="1">
    <citation type="submission" date="2018-11" db="EMBL/GenBank/DDBJ databases">
        <title>Novel Erysipelotrichaceae bacterium isolated from small intestine of a swine.</title>
        <authorList>
            <person name="Kim J.S."/>
            <person name="Choe H."/>
            <person name="Lee Y.R."/>
            <person name="Kim K.M."/>
            <person name="Park D.S."/>
        </authorList>
    </citation>
    <scope>NUCLEOTIDE SEQUENCE [LARGE SCALE GENOMIC DNA]</scope>
    <source>
        <strain evidence="4 5">SG0102</strain>
    </source>
</reference>
<dbReference type="InterPro" id="IPR002852">
    <property type="entry name" value="UPF0251"/>
</dbReference>
<dbReference type="RefSeq" id="WP_125119634.1">
    <property type="nucleotide sequence ID" value="NZ_AP019309.1"/>
</dbReference>
<name>A0A3G9JRA4_9FIRM</name>
<dbReference type="InParanoid" id="A0A3G9JRA4"/>
<evidence type="ECO:0000256" key="2">
    <source>
        <dbReference type="HAMAP-Rule" id="MF_00674"/>
    </source>
</evidence>
<sequence>MARPMKCRRICEKPAYDCFAPEGIAPNEKVILTLDEYEVIRLIDYEKQTHAECANQMGISRSTVTDIYENARFKIADSIVHGKTLQIAGGHYRLCNGAIAGTCFQKCQKIHRLPVIERKEEVDMRIAVTYEEGMIFPHFGRTQTFKFYDVEDGKMVKSQVVSTNGQGHGALVGFLADAQVDVLICGGLGMGAQNALKATGITLLGGVTGSADEAVEAYLKGDLSYVPDAHCDHHSHEHGCGEHTCHD</sequence>
<evidence type="ECO:0000259" key="3">
    <source>
        <dbReference type="Pfam" id="PF02579"/>
    </source>
</evidence>
<dbReference type="Gene3D" id="1.10.10.10">
    <property type="entry name" value="Winged helix-like DNA-binding domain superfamily/Winged helix DNA-binding domain"/>
    <property type="match status" value="1"/>
</dbReference>
<accession>A0A3G9JRA4</accession>
<organism evidence="4 5">
    <name type="scientific">Intestinibaculum porci</name>
    <dbReference type="NCBI Taxonomy" id="2487118"/>
    <lineage>
        <taxon>Bacteria</taxon>
        <taxon>Bacillati</taxon>
        <taxon>Bacillota</taxon>
        <taxon>Erysipelotrichia</taxon>
        <taxon>Erysipelotrichales</taxon>
        <taxon>Erysipelotrichaceae</taxon>
        <taxon>Intestinibaculum</taxon>
    </lineage>
</organism>
<dbReference type="EMBL" id="AP019309">
    <property type="protein sequence ID" value="BBH26818.1"/>
    <property type="molecule type" value="Genomic_DNA"/>
</dbReference>
<dbReference type="InterPro" id="IPR033913">
    <property type="entry name" value="MTH1175_dom"/>
</dbReference>
<dbReference type="AlphaFoldDB" id="A0A3G9JRA4"/>
<evidence type="ECO:0000313" key="4">
    <source>
        <dbReference type="EMBL" id="BBH26818.1"/>
    </source>
</evidence>
<dbReference type="InterPro" id="IPR036105">
    <property type="entry name" value="DiNase_FeMo-co_biosyn_sf"/>
</dbReference>
<proteinExistence type="inferred from homology"/>
<keyword evidence="5" id="KW-1185">Reference proteome</keyword>
<dbReference type="InterPro" id="IPR036388">
    <property type="entry name" value="WH-like_DNA-bd_sf"/>
</dbReference>
<dbReference type="PANTHER" id="PTHR37478">
    <property type="match status" value="1"/>
</dbReference>
<dbReference type="InterPro" id="IPR013324">
    <property type="entry name" value="RNA_pol_sigma_r3/r4-like"/>
</dbReference>
<dbReference type="Gene3D" id="3.30.420.130">
    <property type="entry name" value="Dinitrogenase iron-molybdenum cofactor biosynthesis domain"/>
    <property type="match status" value="1"/>
</dbReference>
<dbReference type="SUPFAM" id="SSF53146">
    <property type="entry name" value="Nitrogenase accessory factor-like"/>
    <property type="match status" value="1"/>
</dbReference>
<protein>
    <recommendedName>
        <fullName evidence="2">UPF0251 protein SG0102_17520</fullName>
    </recommendedName>
</protein>
<dbReference type="KEGG" id="ebm:SG0102_17520"/>
<feature type="domain" description="Dinitrogenase iron-molybdenum cofactor biosynthesis" evidence="3">
    <location>
        <begin position="132"/>
        <end position="220"/>
    </location>
</feature>
<gene>
    <name evidence="4" type="ORF">SG0102_17520</name>
</gene>
<dbReference type="InterPro" id="IPR003731">
    <property type="entry name" value="Di-Nase_FeMo-co_biosynth"/>
</dbReference>
<dbReference type="SUPFAM" id="SSF88659">
    <property type="entry name" value="Sigma3 and sigma4 domains of RNA polymerase sigma factors"/>
    <property type="match status" value="1"/>
</dbReference>
<dbReference type="Proteomes" id="UP000268059">
    <property type="component" value="Chromosome"/>
</dbReference>
<evidence type="ECO:0000256" key="1">
    <source>
        <dbReference type="ARBA" id="ARBA00009350"/>
    </source>
</evidence>
<dbReference type="HAMAP" id="MF_00674">
    <property type="entry name" value="UPF0251"/>
    <property type="match status" value="1"/>
</dbReference>
<comment type="similarity">
    <text evidence="1 2">Belongs to the UPF0251 family.</text>
</comment>
<dbReference type="Pfam" id="PF02001">
    <property type="entry name" value="DUF134"/>
    <property type="match status" value="1"/>
</dbReference>
<dbReference type="Pfam" id="PF02579">
    <property type="entry name" value="Nitro_FeMo-Co"/>
    <property type="match status" value="1"/>
</dbReference>
<dbReference type="OrthoDB" id="280278at2"/>
<dbReference type="PANTHER" id="PTHR37478:SF2">
    <property type="entry name" value="UPF0251 PROTEIN TK0562"/>
    <property type="match status" value="1"/>
</dbReference>